<feature type="compositionally biased region" description="Basic and acidic residues" evidence="1">
    <location>
        <begin position="115"/>
        <end position="125"/>
    </location>
</feature>
<organism evidence="2 3">
    <name type="scientific">Marasmiellus scandens</name>
    <dbReference type="NCBI Taxonomy" id="2682957"/>
    <lineage>
        <taxon>Eukaryota</taxon>
        <taxon>Fungi</taxon>
        <taxon>Dikarya</taxon>
        <taxon>Basidiomycota</taxon>
        <taxon>Agaricomycotina</taxon>
        <taxon>Agaricomycetes</taxon>
        <taxon>Agaricomycetidae</taxon>
        <taxon>Agaricales</taxon>
        <taxon>Marasmiineae</taxon>
        <taxon>Omphalotaceae</taxon>
        <taxon>Marasmiellus</taxon>
    </lineage>
</organism>
<comment type="caution">
    <text evidence="2">The sequence shown here is derived from an EMBL/GenBank/DDBJ whole genome shotgun (WGS) entry which is preliminary data.</text>
</comment>
<feature type="compositionally biased region" description="Basic and acidic residues" evidence="1">
    <location>
        <begin position="1"/>
        <end position="23"/>
    </location>
</feature>
<evidence type="ECO:0000256" key="1">
    <source>
        <dbReference type="SAM" id="MobiDB-lite"/>
    </source>
</evidence>
<accession>A0ABR1JNL2</accession>
<sequence length="147" mass="16522">MHDNDPEVLETEKRRNLNKEQHRTSAPFGEHAPGWNEHLASASEAHVKADRAPASSEDLTRDTIDYLQRRHSPDDRGQSTESYAKDQVDGPLGAASYETRERIDGPLGQAQTQKTVEKDVHETTRIYKTKSVPTDSEETVKADRGEI</sequence>
<dbReference type="EMBL" id="JBANRG010000009">
    <property type="protein sequence ID" value="KAK7463513.1"/>
    <property type="molecule type" value="Genomic_DNA"/>
</dbReference>
<feature type="compositionally biased region" description="Basic and acidic residues" evidence="1">
    <location>
        <begin position="58"/>
        <end position="88"/>
    </location>
</feature>
<name>A0ABR1JNL2_9AGAR</name>
<keyword evidence="3" id="KW-1185">Reference proteome</keyword>
<dbReference type="Proteomes" id="UP001498398">
    <property type="component" value="Unassembled WGS sequence"/>
</dbReference>
<evidence type="ECO:0000313" key="2">
    <source>
        <dbReference type="EMBL" id="KAK7463513.1"/>
    </source>
</evidence>
<gene>
    <name evidence="2" type="ORF">VKT23_006861</name>
</gene>
<reference evidence="2 3" key="1">
    <citation type="submission" date="2024-01" db="EMBL/GenBank/DDBJ databases">
        <title>A draft genome for the cacao thread blight pathogen Marasmiellus scandens.</title>
        <authorList>
            <person name="Baruah I.K."/>
            <person name="Leung J."/>
            <person name="Bukari Y."/>
            <person name="Amoako-Attah I."/>
            <person name="Meinhardt L.W."/>
            <person name="Bailey B.A."/>
            <person name="Cohen S.P."/>
        </authorList>
    </citation>
    <scope>NUCLEOTIDE SEQUENCE [LARGE SCALE GENOMIC DNA]</scope>
    <source>
        <strain evidence="2 3">GH-19</strain>
    </source>
</reference>
<evidence type="ECO:0000313" key="3">
    <source>
        <dbReference type="Proteomes" id="UP001498398"/>
    </source>
</evidence>
<protein>
    <submittedName>
        <fullName evidence="2">Uncharacterized protein</fullName>
    </submittedName>
</protein>
<proteinExistence type="predicted"/>
<feature type="compositionally biased region" description="Basic and acidic residues" evidence="1">
    <location>
        <begin position="138"/>
        <end position="147"/>
    </location>
</feature>
<feature type="region of interest" description="Disordered" evidence="1">
    <location>
        <begin position="1"/>
        <end position="147"/>
    </location>
</feature>